<dbReference type="Pfam" id="PF13458">
    <property type="entry name" value="Peripla_BP_6"/>
    <property type="match status" value="1"/>
</dbReference>
<gene>
    <name evidence="5" type="ORF">H1D24_15445</name>
</gene>
<dbReference type="SUPFAM" id="SSF53822">
    <property type="entry name" value="Periplasmic binding protein-like I"/>
    <property type="match status" value="1"/>
</dbReference>
<proteinExistence type="inferred from homology"/>
<evidence type="ECO:0000313" key="6">
    <source>
        <dbReference type="Proteomes" id="UP000545761"/>
    </source>
</evidence>
<feature type="domain" description="Leucine-binding protein" evidence="4">
    <location>
        <begin position="65"/>
        <end position="375"/>
    </location>
</feature>
<organism evidence="5 6">
    <name type="scientific">Streptomyces himalayensis subsp. himalayensis</name>
    <dbReference type="NCBI Taxonomy" id="2756131"/>
    <lineage>
        <taxon>Bacteria</taxon>
        <taxon>Bacillati</taxon>
        <taxon>Actinomycetota</taxon>
        <taxon>Actinomycetes</taxon>
        <taxon>Kitasatosporales</taxon>
        <taxon>Streptomycetaceae</taxon>
        <taxon>Streptomyces</taxon>
        <taxon>Streptomyces himalayensis</taxon>
    </lineage>
</organism>
<keyword evidence="2 3" id="KW-0732">Signal</keyword>
<dbReference type="RefSeq" id="WP_181658128.1">
    <property type="nucleotide sequence ID" value="NZ_JACEHE010000008.1"/>
</dbReference>
<evidence type="ECO:0000256" key="3">
    <source>
        <dbReference type="SAM" id="SignalP"/>
    </source>
</evidence>
<evidence type="ECO:0000256" key="2">
    <source>
        <dbReference type="ARBA" id="ARBA00022729"/>
    </source>
</evidence>
<comment type="caution">
    <text evidence="5">The sequence shown here is derived from an EMBL/GenBank/DDBJ whole genome shotgun (WGS) entry which is preliminary data.</text>
</comment>
<evidence type="ECO:0000256" key="1">
    <source>
        <dbReference type="ARBA" id="ARBA00010062"/>
    </source>
</evidence>
<dbReference type="EMBL" id="JACEHE010000008">
    <property type="protein sequence ID" value="MBA2947155.1"/>
    <property type="molecule type" value="Genomic_DNA"/>
</dbReference>
<accession>A0A7W0DLF9</accession>
<feature type="chain" id="PRO_5038930114" evidence="3">
    <location>
        <begin position="37"/>
        <end position="430"/>
    </location>
</feature>
<name>A0A7W0DLF9_9ACTN</name>
<dbReference type="InterPro" id="IPR028081">
    <property type="entry name" value="Leu-bd"/>
</dbReference>
<comment type="similarity">
    <text evidence="1">Belongs to the leucine-binding protein family.</text>
</comment>
<sequence>MTGRRRMSTTHPAPPRPAKAVLLAAGAVTACASVLAACGVLPGATGGSRETVTVMTMAPEKTEATNKPGMPAMAQAYARWVNANGGLGGRQLKVITCNDHNDTVGAGECAQRAVDEQVVAVVGSYSQYGRSFLAPLEGAGIPYIGGYGVTDEEFTSPLSYPVNGGQPALMAGLGRQLAKTCSRVSLVRPDTIAGDELPDLFNAGLAAGGRGESLDIRAVEDATDYTPQARRALERASADPATKGCVTAALGDRTDTFFDSFRRTRDEYPAVRIASVLGSVDQSLVDRTGGRSGVYEGASVTGWYPVSSDRRWDTMRKVINEHAFGDNRIDPTDAGVQTTWIAYTVLKKAVESLGDGEVTAQSLRDELDDGLKVTTGGLTPKLSWRFEDMIAARDFPRLVNAYVTFQKVRDGRVVSEQRGFVDMRKTLENE</sequence>
<protein>
    <submittedName>
        <fullName evidence="5">ABC transporter substrate-binding protein</fullName>
    </submittedName>
</protein>
<dbReference type="AlphaFoldDB" id="A0A7W0DLF9"/>
<evidence type="ECO:0000313" key="5">
    <source>
        <dbReference type="EMBL" id="MBA2947155.1"/>
    </source>
</evidence>
<dbReference type="PROSITE" id="PS51257">
    <property type="entry name" value="PROKAR_LIPOPROTEIN"/>
    <property type="match status" value="1"/>
</dbReference>
<reference evidence="5 6" key="1">
    <citation type="submission" date="2020-07" db="EMBL/GenBank/DDBJ databases">
        <title>Streptomyces isolated from Indian soil.</title>
        <authorList>
            <person name="Mandal S."/>
            <person name="Maiti P.K."/>
        </authorList>
    </citation>
    <scope>NUCLEOTIDE SEQUENCE [LARGE SCALE GENOMIC DNA]</scope>
    <source>
        <strain evidence="5 6">PSKA28</strain>
    </source>
</reference>
<feature type="signal peptide" evidence="3">
    <location>
        <begin position="1"/>
        <end position="36"/>
    </location>
</feature>
<dbReference type="Gene3D" id="3.40.50.2300">
    <property type="match status" value="2"/>
</dbReference>
<dbReference type="InterPro" id="IPR028082">
    <property type="entry name" value="Peripla_BP_I"/>
</dbReference>
<evidence type="ECO:0000259" key="4">
    <source>
        <dbReference type="Pfam" id="PF13458"/>
    </source>
</evidence>
<dbReference type="Proteomes" id="UP000545761">
    <property type="component" value="Unassembled WGS sequence"/>
</dbReference>